<dbReference type="Proteomes" id="UP001152531">
    <property type="component" value="Unassembled WGS sequence"/>
</dbReference>
<evidence type="ECO:0000313" key="1">
    <source>
        <dbReference type="EMBL" id="CAH6719768.1"/>
    </source>
</evidence>
<protein>
    <submittedName>
        <fullName evidence="1">Ubiquitin carboxyl-terminal hydrolase 2</fullName>
    </submittedName>
</protein>
<sequence>METNEFKEANTSNPFINQDYSMDMNHEYTQIDDIVEYPFKTLNRILDDIKWSIPYKNYCNDKSLLNGKPIDYSKSLAGLVSSQAVKSEILLLNNDVPHCKNISIVQLNDHNENQTMTIIRGLIIINRKTVHHFRIQMLENVSPFFERKSTVTKYEYHVIPKDKISGDDLKQFGSDNLMLDEGFFATNNEDTNHLLRIVIFGSEFSDDDLRLLTDSSIITTRYKEYATKKGNIDVDANVTGLNCMKKLISVLKGPILLEHDAPIRTIDLNETSLESFVDVNYLTDKLYFRLADNKLQPPALYENFELKESYIRKVLELIYRAKMFKVHDNDFNAIYSFNDNLSLIFRTFNEFDKHLGQTFGQYNDSTTVPSYVDLSCSDFFQDELIIKCFENTVRSDVDNKIFYVDDLKTIMKHKTSGKLKSYFDNLYRSGQMYGYSDYVQALNKLKIEHTNQKPEELLIIDDEYVISVYEVSVESDFKNYGYFNNALEVIGTVKQSSKIIEFLKSEIIPVFLAQQEVGIEEITEDDVVITAFEYKLNDLALQPNNNDEIKTLNKSLLSLAYNRKSSILMNYLETKFPDLLFGYTNVLTLRESFEILKLNEKSNDFEMITHYQEMFLSKDIRLLRQALRSINSIKRSKILNYFLRTGKIDSSLLPVDEWPAGLANIGNTCYLNSLLQYYFSIKPLRDMVLNFEESDIKGDRKIGGRKIDDNEIQRSNQFIYHLQKLFQEMIETDQRYVSPSKDLAFLSFLPSSQPVSFIRDDGNKENPIMIDSDVSSMSESIEEINPFDEKAGDDAMDEDMGEQVESEQVEPEQVGEDVEQRGVEQIKEVNQEIKEVEHKEVIDSEQNNVHHTTNTTDEHQEETDSSVTTPDSPPETKILPINTKDMETTINMGGQQDVTECIENVNFQIETALEPLNIEDDGEQYDLIKQLFYGKIKQTIEPLEGEGETRSSIERFSSLIVNISDHPKDIYDALDNYFNADIISLESGLVKKSLTLHKLPDILQFQVQRVLFDRERLVPYKSIEPIPFFDKIYVDQFLDTQDAEILTKREEVFKWKTEIKELQSQKENILKVDDVSKLTIIDSLITTKQYLESLDESFEVAKETVDYIGEQIEGLRQKVKDIDESIETINNNITHQFDNYKKVGYSIFAIFIHRGEASFGHYWIYIKDPHHKVVYRKYNDDNVTEVPASEIFKFEQGNTATPYYIAYVKEDIEHDYVEPLKRIIKCSGSS</sequence>
<comment type="caution">
    <text evidence="1">The sequence shown here is derived from an EMBL/GenBank/DDBJ whole genome shotgun (WGS) entry which is preliminary data.</text>
</comment>
<keyword evidence="1" id="KW-0378">Hydrolase</keyword>
<organism evidence="1 2">
    <name type="scientific">[Candida] jaroonii</name>
    <dbReference type="NCBI Taxonomy" id="467808"/>
    <lineage>
        <taxon>Eukaryota</taxon>
        <taxon>Fungi</taxon>
        <taxon>Dikarya</taxon>
        <taxon>Ascomycota</taxon>
        <taxon>Saccharomycotina</taxon>
        <taxon>Pichiomycetes</taxon>
        <taxon>Debaryomycetaceae</taxon>
        <taxon>Yamadazyma</taxon>
    </lineage>
</organism>
<reference evidence="1" key="1">
    <citation type="submission" date="2022-06" db="EMBL/GenBank/DDBJ databases">
        <authorList>
            <person name="Legras J.-L."/>
            <person name="Devillers H."/>
            <person name="Grondin C."/>
        </authorList>
    </citation>
    <scope>NUCLEOTIDE SEQUENCE</scope>
    <source>
        <strain evidence="1">CLIB 1444</strain>
    </source>
</reference>
<proteinExistence type="predicted"/>
<gene>
    <name evidence="1" type="ORF">CLIB1444_02S16072</name>
</gene>
<evidence type="ECO:0000313" key="2">
    <source>
        <dbReference type="Proteomes" id="UP001152531"/>
    </source>
</evidence>
<dbReference type="EMBL" id="CALSDN010000002">
    <property type="protein sequence ID" value="CAH6719768.1"/>
    <property type="molecule type" value="Genomic_DNA"/>
</dbReference>
<keyword evidence="2" id="KW-1185">Reference proteome</keyword>
<accession>A0ACA9Y4V0</accession>
<name>A0ACA9Y4V0_9ASCO</name>